<dbReference type="PANTHER" id="PTHR43130:SF2">
    <property type="entry name" value="DJ-1_PFPI DOMAIN-CONTAINING PROTEIN"/>
    <property type="match status" value="1"/>
</dbReference>
<dbReference type="InterPro" id="IPR002818">
    <property type="entry name" value="DJ-1/PfpI"/>
</dbReference>
<sequence length="228" mass="23922">MSATEATAGAEILFILYPGMTHLDFAGPYEVFARLPGAGVRLASPSGGDVRTELGLTLRGTQRLGDIVCCDLLCIPGGFDQAPVLKPECLKHVRRLAKGARFVTSVCTGSLVLAAAGLLQGRRSACHWARREALSAYGAIPEPARIVRDGKFITAAGVTAGVDFALVCAAELASRTTAQAIQLLLEYAPEPPFACGRPEEASPEILAECHRLASAFRGRLGSASCPSK</sequence>
<protein>
    <submittedName>
        <fullName evidence="2">DJ-1/PfpI family protein</fullName>
    </submittedName>
</protein>
<dbReference type="SUPFAM" id="SSF52317">
    <property type="entry name" value="Class I glutamine amidotransferase-like"/>
    <property type="match status" value="1"/>
</dbReference>
<proteinExistence type="predicted"/>
<dbReference type="EMBL" id="WQMS01000011">
    <property type="protein sequence ID" value="MVO78129.1"/>
    <property type="molecule type" value="Genomic_DNA"/>
</dbReference>
<evidence type="ECO:0000313" key="3">
    <source>
        <dbReference type="Proteomes" id="UP000441389"/>
    </source>
</evidence>
<comment type="caution">
    <text evidence="2">The sequence shown here is derived from an EMBL/GenBank/DDBJ whole genome shotgun (WGS) entry which is preliminary data.</text>
</comment>
<dbReference type="Gene3D" id="3.40.50.880">
    <property type="match status" value="1"/>
</dbReference>
<dbReference type="InterPro" id="IPR029062">
    <property type="entry name" value="Class_I_gatase-like"/>
</dbReference>
<dbReference type="CDD" id="cd03139">
    <property type="entry name" value="GATase1_PfpI_2"/>
    <property type="match status" value="1"/>
</dbReference>
<dbReference type="Pfam" id="PF01965">
    <property type="entry name" value="DJ-1_PfpI"/>
    <property type="match status" value="1"/>
</dbReference>
<dbReference type="PANTHER" id="PTHR43130">
    <property type="entry name" value="ARAC-FAMILY TRANSCRIPTIONAL REGULATOR"/>
    <property type="match status" value="1"/>
</dbReference>
<dbReference type="GO" id="GO:0006355">
    <property type="term" value="P:regulation of DNA-templated transcription"/>
    <property type="evidence" value="ECO:0007669"/>
    <property type="project" value="TreeGrafter"/>
</dbReference>
<name>A0A6I4J0P7_9SPHN</name>
<evidence type="ECO:0000259" key="1">
    <source>
        <dbReference type="Pfam" id="PF01965"/>
    </source>
</evidence>
<gene>
    <name evidence="2" type="ORF">GON01_09305</name>
</gene>
<dbReference type="RefSeq" id="WP_157027105.1">
    <property type="nucleotide sequence ID" value="NZ_WQMS01000011.1"/>
</dbReference>
<dbReference type="Proteomes" id="UP000441389">
    <property type="component" value="Unassembled WGS sequence"/>
</dbReference>
<dbReference type="InterPro" id="IPR052158">
    <property type="entry name" value="INH-QAR"/>
</dbReference>
<feature type="domain" description="DJ-1/PfpI" evidence="1">
    <location>
        <begin position="11"/>
        <end position="168"/>
    </location>
</feature>
<dbReference type="AlphaFoldDB" id="A0A6I4J0P7"/>
<keyword evidence="3" id="KW-1185">Reference proteome</keyword>
<organism evidence="2 3">
    <name type="scientific">Sphingomonas horti</name>
    <dbReference type="NCBI Taxonomy" id="2682842"/>
    <lineage>
        <taxon>Bacteria</taxon>
        <taxon>Pseudomonadati</taxon>
        <taxon>Pseudomonadota</taxon>
        <taxon>Alphaproteobacteria</taxon>
        <taxon>Sphingomonadales</taxon>
        <taxon>Sphingomonadaceae</taxon>
        <taxon>Sphingomonas</taxon>
    </lineage>
</organism>
<reference evidence="2 3" key="1">
    <citation type="submission" date="2019-12" db="EMBL/GenBank/DDBJ databases">
        <authorList>
            <person name="Huq M.A."/>
        </authorList>
    </citation>
    <scope>NUCLEOTIDE SEQUENCE [LARGE SCALE GENOMIC DNA]</scope>
    <source>
        <strain evidence="2 3">MAH-20</strain>
    </source>
</reference>
<accession>A0A6I4J0P7</accession>
<evidence type="ECO:0000313" key="2">
    <source>
        <dbReference type="EMBL" id="MVO78129.1"/>
    </source>
</evidence>